<evidence type="ECO:0000256" key="1">
    <source>
        <dbReference type="SAM" id="MobiDB-lite"/>
    </source>
</evidence>
<comment type="caution">
    <text evidence="2">The sequence shown here is derived from an EMBL/GenBank/DDBJ whole genome shotgun (WGS) entry which is preliminary data.</text>
</comment>
<gene>
    <name evidence="2" type="ORF">ALO47_03854</name>
</gene>
<accession>A0A0P9YYK3</accession>
<dbReference type="Proteomes" id="UP000050554">
    <property type="component" value="Unassembled WGS sequence"/>
</dbReference>
<evidence type="ECO:0000313" key="3">
    <source>
        <dbReference type="Proteomes" id="UP000050554"/>
    </source>
</evidence>
<proteinExistence type="predicted"/>
<feature type="compositionally biased region" description="Basic and acidic residues" evidence="1">
    <location>
        <begin position="41"/>
        <end position="50"/>
    </location>
</feature>
<protein>
    <submittedName>
        <fullName evidence="2">Uncharacterized protein</fullName>
    </submittedName>
</protein>
<organism evidence="2 3">
    <name type="scientific">Pseudomonas syringae pv. ribicola</name>
    <dbReference type="NCBI Taxonomy" id="55398"/>
    <lineage>
        <taxon>Bacteria</taxon>
        <taxon>Pseudomonadati</taxon>
        <taxon>Pseudomonadota</taxon>
        <taxon>Gammaproteobacteria</taxon>
        <taxon>Pseudomonadales</taxon>
        <taxon>Pseudomonadaceae</taxon>
        <taxon>Pseudomonas</taxon>
    </lineage>
</organism>
<feature type="region of interest" description="Disordered" evidence="1">
    <location>
        <begin position="400"/>
        <end position="425"/>
    </location>
</feature>
<reference evidence="2 3" key="1">
    <citation type="submission" date="2015-09" db="EMBL/GenBank/DDBJ databases">
        <title>Genome announcement of multiple Pseudomonas syringae strains.</title>
        <authorList>
            <person name="Thakur S."/>
            <person name="Wang P.W."/>
            <person name="Gong Y."/>
            <person name="Weir B.S."/>
            <person name="Guttman D.S."/>
        </authorList>
    </citation>
    <scope>NUCLEOTIDE SEQUENCE [LARGE SCALE GENOMIC DNA]</scope>
    <source>
        <strain evidence="2 3">ICMP3882</strain>
    </source>
</reference>
<feature type="region of interest" description="Disordered" evidence="1">
    <location>
        <begin position="1"/>
        <end position="51"/>
    </location>
</feature>
<name>A0A0P9YYK3_PSESI</name>
<dbReference type="AlphaFoldDB" id="A0A0P9YYK3"/>
<sequence length="682" mass="74086">MSLPVGPAGLRQGDALMTVSKPQPELTAAEQARQSYRKKRSEGSQKKVDLDQPDVDGVLGLIDGDDRYLWPRTQWGKDWTIRIPNSVQLNPYEQLHFIMNGDRLDIIDLPDPVTPDIRVYVIPADKFESEGVYKIEYLHANGDGNIIGSASRSVTVDHTAPNGNIPGQAPGLPQDVIDNGLTLAYFDAHATLDISIPRTSDIIAGDEIRVYWGPVGPKSMADPIDHVASITVSKDQALPGAADPVISLDADLVKTLQDGPIAVLYRYVDRTGNLGQPSRWQEIYVDLDPLPESLVAPLVPLANDGLIDRADARLGVRVEIPAPGYGNPQPGKDMIEVNWENTTVPAVPLSTFPMLIFIDWPTLSAEGALDARSFKVSYSVVRGAAKTSSPEIDISVDFTVAGVNPDPDPDPEGPDPINDKLPPVVIKSRGPVDNELSEEDKGLDAKALVTPNPVIAGQSLRLFWGALIPHVDEVVITDPPADPVEFTVPWDKIQQGGYNEQLPVYYSTWNGVNEQQSPRTLVKVTIVESEELADVEFPDRYSGGNPAIPVINCCSKPWDGIKARIPGDRVSFEVGNTVDVSWQAYDDSQGNSPIPGTAYSAPTVTLDDDAVRNGFTITVPYIDYIEPIVTRGSGRVTYVLKKSPTQISVKSTLVVVTRVLPGELNLCTREEPGVCDIPDLSE</sequence>
<dbReference type="EMBL" id="LJRF01000012">
    <property type="protein sequence ID" value="KPY51463.1"/>
    <property type="molecule type" value="Genomic_DNA"/>
</dbReference>
<dbReference type="PATRIC" id="fig|55398.3.peg.4821"/>
<evidence type="ECO:0000313" key="2">
    <source>
        <dbReference type="EMBL" id="KPY51463.1"/>
    </source>
</evidence>